<comment type="caution">
    <text evidence="4">The sequence shown here is derived from an EMBL/GenBank/DDBJ whole genome shotgun (WGS) entry which is preliminary data.</text>
</comment>
<dbReference type="InterPro" id="IPR045344">
    <property type="entry name" value="C-JID"/>
</dbReference>
<name>A0A2P5G2A8_TREOI</name>
<dbReference type="PANTHER" id="PTHR45752:SF195">
    <property type="entry name" value="LEUCINE-RICH REPEAT (LRR) FAMILY PROTEIN-RELATED"/>
    <property type="match status" value="1"/>
</dbReference>
<sequence length="416" mass="47763">MEHLRELHILQSGIREIASSIGNLIGLRSYLYLNDCTNLRSLPRNICNMPSEYFDLSTNCPKLESSPPFSTGLQFLWGLSLSGTSVSEIPDWVFYLPDLYELNLSRTMIRTIPASIKSSKLRTLHVSGCESLQSLPELSLSIVKVDASGCTSLETVVNTSTLLTQEEPWKPWDHEDEYRESFAFDDCLKLDQSNITTEFQSRALRLAIRYSLRLKEMMVQPTYHSYPEVVISLAGDKIPTWFNHQNKEGRVINVNRPTYYHDSTNFMGFASCVVVTRRNIEDAKTYDRPVPAFALNCDVHIIKKPATFCEKLVTFRKYIQDIEAYGKNPVSSHMLMWHFKEVDSRYLSSATEISFDFYPSKKYEIQLDVEVKKCGIHMLTLQDAEEFGIITNEPSGLEEIEKPRRTRTKSLFGIKK</sequence>
<dbReference type="InterPro" id="IPR050715">
    <property type="entry name" value="LRR-SigEffector_domain"/>
</dbReference>
<keyword evidence="2" id="KW-0677">Repeat</keyword>
<dbReference type="OrthoDB" id="1166699at2759"/>
<keyword evidence="5" id="KW-1185">Reference proteome</keyword>
<reference evidence="5" key="1">
    <citation type="submission" date="2016-06" db="EMBL/GenBank/DDBJ databases">
        <title>Parallel loss of symbiosis genes in relatives of nitrogen-fixing non-legume Parasponia.</title>
        <authorList>
            <person name="Van Velzen R."/>
            <person name="Holmer R."/>
            <person name="Bu F."/>
            <person name="Rutten L."/>
            <person name="Van Zeijl A."/>
            <person name="Liu W."/>
            <person name="Santuari L."/>
            <person name="Cao Q."/>
            <person name="Sharma T."/>
            <person name="Shen D."/>
            <person name="Roswanjaya Y."/>
            <person name="Wardhani T."/>
            <person name="Kalhor M.S."/>
            <person name="Jansen J."/>
            <person name="Van den Hoogen J."/>
            <person name="Gungor B."/>
            <person name="Hartog M."/>
            <person name="Hontelez J."/>
            <person name="Verver J."/>
            <person name="Yang W.-C."/>
            <person name="Schijlen E."/>
            <person name="Repin R."/>
            <person name="Schilthuizen M."/>
            <person name="Schranz E."/>
            <person name="Heidstra R."/>
            <person name="Miyata K."/>
            <person name="Fedorova E."/>
            <person name="Kohlen W."/>
            <person name="Bisseling T."/>
            <person name="Smit S."/>
            <person name="Geurts R."/>
        </authorList>
    </citation>
    <scope>NUCLEOTIDE SEQUENCE [LARGE SCALE GENOMIC DNA]</scope>
    <source>
        <strain evidence="5">cv. RG33-2</strain>
    </source>
</reference>
<dbReference type="AlphaFoldDB" id="A0A2P5G2A8"/>
<dbReference type="PANTHER" id="PTHR45752">
    <property type="entry name" value="LEUCINE-RICH REPEAT-CONTAINING"/>
    <property type="match status" value="1"/>
</dbReference>
<evidence type="ECO:0000313" key="4">
    <source>
        <dbReference type="EMBL" id="POO04166.1"/>
    </source>
</evidence>
<evidence type="ECO:0000256" key="1">
    <source>
        <dbReference type="ARBA" id="ARBA00022614"/>
    </source>
</evidence>
<evidence type="ECO:0000313" key="5">
    <source>
        <dbReference type="Proteomes" id="UP000237000"/>
    </source>
</evidence>
<dbReference type="Pfam" id="PF20160">
    <property type="entry name" value="C-JID"/>
    <property type="match status" value="1"/>
</dbReference>
<dbReference type="Gene3D" id="3.80.10.10">
    <property type="entry name" value="Ribonuclease Inhibitor"/>
    <property type="match status" value="1"/>
</dbReference>
<evidence type="ECO:0000259" key="3">
    <source>
        <dbReference type="Pfam" id="PF20160"/>
    </source>
</evidence>
<gene>
    <name evidence="4" type="ORF">TorRG33x02_004700</name>
</gene>
<dbReference type="EMBL" id="JXTC01000001">
    <property type="protein sequence ID" value="POO04166.1"/>
    <property type="molecule type" value="Genomic_DNA"/>
</dbReference>
<feature type="domain" description="C-JID" evidence="3">
    <location>
        <begin position="234"/>
        <end position="383"/>
    </location>
</feature>
<dbReference type="Proteomes" id="UP000237000">
    <property type="component" value="Unassembled WGS sequence"/>
</dbReference>
<dbReference type="InParanoid" id="A0A2P5G2A8"/>
<dbReference type="SUPFAM" id="SSF52058">
    <property type="entry name" value="L domain-like"/>
    <property type="match status" value="1"/>
</dbReference>
<organism evidence="4 5">
    <name type="scientific">Trema orientale</name>
    <name type="common">Charcoal tree</name>
    <name type="synonym">Celtis orientalis</name>
    <dbReference type="NCBI Taxonomy" id="63057"/>
    <lineage>
        <taxon>Eukaryota</taxon>
        <taxon>Viridiplantae</taxon>
        <taxon>Streptophyta</taxon>
        <taxon>Embryophyta</taxon>
        <taxon>Tracheophyta</taxon>
        <taxon>Spermatophyta</taxon>
        <taxon>Magnoliopsida</taxon>
        <taxon>eudicotyledons</taxon>
        <taxon>Gunneridae</taxon>
        <taxon>Pentapetalae</taxon>
        <taxon>rosids</taxon>
        <taxon>fabids</taxon>
        <taxon>Rosales</taxon>
        <taxon>Cannabaceae</taxon>
        <taxon>Trema</taxon>
    </lineage>
</organism>
<dbReference type="InterPro" id="IPR032675">
    <property type="entry name" value="LRR_dom_sf"/>
</dbReference>
<keyword evidence="1" id="KW-0433">Leucine-rich repeat</keyword>
<accession>A0A2P5G2A8</accession>
<protein>
    <submittedName>
        <fullName evidence="4">LRR domain containing protein</fullName>
    </submittedName>
</protein>
<proteinExistence type="predicted"/>
<evidence type="ECO:0000256" key="2">
    <source>
        <dbReference type="ARBA" id="ARBA00022737"/>
    </source>
</evidence>